<reference evidence="2 3" key="1">
    <citation type="journal article" date="2003" name="Int. J. Syst. Evol. Microbiol.">
        <title>Kocuria polaris sp. nov., an orange-pigmented psychrophilic bacterium isolated from an Antarctic cyanobacterial mat sample.</title>
        <authorList>
            <person name="Reddy G.S."/>
            <person name="Prakash J.S."/>
            <person name="Prabahar V."/>
            <person name="Matsumoto G.I."/>
            <person name="Stackebrandt E."/>
            <person name="Shivaji S."/>
        </authorList>
    </citation>
    <scope>NUCLEOTIDE SEQUENCE [LARGE SCALE GENOMIC DNA]</scope>
    <source>
        <strain evidence="2 3">CMS 76or</strain>
    </source>
</reference>
<feature type="transmembrane region" description="Helical" evidence="1">
    <location>
        <begin position="227"/>
        <end position="248"/>
    </location>
</feature>
<protein>
    <submittedName>
        <fullName evidence="2">Membrane protein</fullName>
    </submittedName>
</protein>
<evidence type="ECO:0000313" key="2">
    <source>
        <dbReference type="EMBL" id="KHD98331.1"/>
    </source>
</evidence>
<name>A0A0A6VUU2_KOCRO</name>
<dbReference type="InterPro" id="IPR032479">
    <property type="entry name" value="DUF5058"/>
</dbReference>
<comment type="caution">
    <text evidence="2">The sequence shown here is derived from an EMBL/GenBank/DDBJ whole genome shotgun (WGS) entry which is preliminary data.</text>
</comment>
<feature type="transmembrane region" description="Helical" evidence="1">
    <location>
        <begin position="63"/>
        <end position="88"/>
    </location>
</feature>
<keyword evidence="1" id="KW-0472">Membrane</keyword>
<evidence type="ECO:0000256" key="1">
    <source>
        <dbReference type="SAM" id="Phobius"/>
    </source>
</evidence>
<keyword evidence="1" id="KW-1133">Transmembrane helix</keyword>
<feature type="transmembrane region" description="Helical" evidence="1">
    <location>
        <begin position="130"/>
        <end position="156"/>
    </location>
</feature>
<evidence type="ECO:0000313" key="3">
    <source>
        <dbReference type="Proteomes" id="UP000030466"/>
    </source>
</evidence>
<dbReference type="AlphaFoldDB" id="A0A0A6VUU2"/>
<dbReference type="Proteomes" id="UP000030466">
    <property type="component" value="Unassembled WGS sequence"/>
</dbReference>
<organism evidence="2 3">
    <name type="scientific">Kocuria rosea subsp. polaris</name>
    <dbReference type="NCBI Taxonomy" id="136273"/>
    <lineage>
        <taxon>Bacteria</taxon>
        <taxon>Bacillati</taxon>
        <taxon>Actinomycetota</taxon>
        <taxon>Actinomycetes</taxon>
        <taxon>Micrococcales</taxon>
        <taxon>Micrococcaceae</taxon>
        <taxon>Kocuria</taxon>
    </lineage>
</organism>
<dbReference type="Pfam" id="PF16481">
    <property type="entry name" value="DUF5058"/>
    <property type="match status" value="1"/>
</dbReference>
<proteinExistence type="predicted"/>
<keyword evidence="1" id="KW-0812">Transmembrane</keyword>
<feature type="transmembrane region" description="Helical" evidence="1">
    <location>
        <begin position="20"/>
        <end position="42"/>
    </location>
</feature>
<feature type="transmembrane region" description="Helical" evidence="1">
    <location>
        <begin position="168"/>
        <end position="186"/>
    </location>
</feature>
<feature type="transmembrane region" description="Helical" evidence="1">
    <location>
        <begin position="198"/>
        <end position="215"/>
    </location>
</feature>
<gene>
    <name evidence="2" type="ORF">GY22_04540</name>
</gene>
<dbReference type="EMBL" id="JSUH01000003">
    <property type="protein sequence ID" value="KHD98331.1"/>
    <property type="molecule type" value="Genomic_DNA"/>
</dbReference>
<accession>A0A0A6VUU2</accession>
<dbReference type="RefSeq" id="WP_017831726.1">
    <property type="nucleotide sequence ID" value="NZ_JSUH01000003.1"/>
</dbReference>
<dbReference type="OrthoDB" id="86868at2"/>
<keyword evidence="3" id="KW-1185">Reference proteome</keyword>
<sequence>MNLRTAVDGASTDILSVANLPVLWICALGVFAVIVVQTVIYVRAARVAAPAAGVSPAELRTSFRAGAVSAIGPSLAVALVAVALLTVFGAPAVLVRIGLIGSVSFETGAASIAAGTMGADLGGPTYTQGVFAVAFMAMSLGGAMWMLATLVLTPLLKRGDVSLRKVNPAVMTVVPGAALLGAFFALGLGELPKSGNHVVAFLASAAVMAVCLGIAKALRAQWIREWALGIAILTALVVTYATVGAGVFPTA</sequence>